<accession>A0A0R3PTX2</accession>
<dbReference type="WBParaSite" id="ACOC_0000928601-mRNA-1">
    <property type="protein sequence ID" value="ACOC_0000928601-mRNA-1"/>
    <property type="gene ID" value="ACOC_0000928601"/>
</dbReference>
<evidence type="ECO:0000256" key="1">
    <source>
        <dbReference type="ARBA" id="ARBA00001946"/>
    </source>
</evidence>
<evidence type="ECO:0000256" key="2">
    <source>
        <dbReference type="ARBA" id="ARBA00022722"/>
    </source>
</evidence>
<protein>
    <submittedName>
        <fullName evidence="7">Exonuclease domain-containing protein</fullName>
    </submittedName>
</protein>
<organism evidence="7">
    <name type="scientific">Angiostrongylus costaricensis</name>
    <name type="common">Nematode worm</name>
    <dbReference type="NCBI Taxonomy" id="334426"/>
    <lineage>
        <taxon>Eukaryota</taxon>
        <taxon>Metazoa</taxon>
        <taxon>Ecdysozoa</taxon>
        <taxon>Nematoda</taxon>
        <taxon>Chromadorea</taxon>
        <taxon>Rhabditida</taxon>
        <taxon>Rhabditina</taxon>
        <taxon>Rhabditomorpha</taxon>
        <taxon>Strongyloidea</taxon>
        <taxon>Metastrongylidae</taxon>
        <taxon>Angiostrongylus</taxon>
    </lineage>
</organism>
<dbReference type="Gene3D" id="3.30.420.10">
    <property type="entry name" value="Ribonuclease H-like superfamily/Ribonuclease H"/>
    <property type="match status" value="1"/>
</dbReference>
<keyword evidence="2" id="KW-0540">Nuclease</keyword>
<evidence type="ECO:0000313" key="7">
    <source>
        <dbReference type="WBParaSite" id="ACOC_0000928601-mRNA-1"/>
    </source>
</evidence>
<name>A0A0R3PTX2_ANGCS</name>
<dbReference type="AlphaFoldDB" id="A0A0R3PTX2"/>
<dbReference type="GO" id="GO:0008296">
    <property type="term" value="F:3'-5'-DNA exonuclease activity"/>
    <property type="evidence" value="ECO:0007669"/>
    <property type="project" value="TreeGrafter"/>
</dbReference>
<dbReference type="InterPro" id="IPR012337">
    <property type="entry name" value="RNaseH-like_sf"/>
</dbReference>
<evidence type="ECO:0000256" key="5">
    <source>
        <dbReference type="ARBA" id="ARBA00022839"/>
    </source>
</evidence>
<evidence type="ECO:0000256" key="4">
    <source>
        <dbReference type="ARBA" id="ARBA00022801"/>
    </source>
</evidence>
<keyword evidence="3" id="KW-0479">Metal-binding</keyword>
<dbReference type="SUPFAM" id="SSF53098">
    <property type="entry name" value="Ribonuclease H-like"/>
    <property type="match status" value="1"/>
</dbReference>
<dbReference type="GO" id="GO:0006308">
    <property type="term" value="P:DNA catabolic process"/>
    <property type="evidence" value="ECO:0007669"/>
    <property type="project" value="TreeGrafter"/>
</dbReference>
<dbReference type="PANTHER" id="PTHR13058:SF19">
    <property type="entry name" value="LD40940P"/>
    <property type="match status" value="1"/>
</dbReference>
<dbReference type="InterPro" id="IPR040393">
    <property type="entry name" value="TREX1/2"/>
</dbReference>
<dbReference type="GO" id="GO:0005737">
    <property type="term" value="C:cytoplasm"/>
    <property type="evidence" value="ECO:0007669"/>
    <property type="project" value="TreeGrafter"/>
</dbReference>
<sequence length="141" mass="16654">LVEVSAFRDFFISTYVKFFIKKKLPFLRKIKPYLSFLTTILNSLLVAHNGLFFDYRVLYGELSRCGFIEKDMGIPEGVVFIDSYLTIRELEDIHRNELHHATKLVDWKLRGCTFNYYIISTNYILRVRRDEFSNSFASTTS</sequence>
<dbReference type="InterPro" id="IPR036397">
    <property type="entry name" value="RNaseH_sf"/>
</dbReference>
<comment type="cofactor">
    <cofactor evidence="1">
        <name>Mg(2+)</name>
        <dbReference type="ChEBI" id="CHEBI:18420"/>
    </cofactor>
</comment>
<evidence type="ECO:0000256" key="3">
    <source>
        <dbReference type="ARBA" id="ARBA00022723"/>
    </source>
</evidence>
<dbReference type="GO" id="GO:0003676">
    <property type="term" value="F:nucleic acid binding"/>
    <property type="evidence" value="ECO:0007669"/>
    <property type="project" value="InterPro"/>
</dbReference>
<dbReference type="GO" id="GO:0046872">
    <property type="term" value="F:metal ion binding"/>
    <property type="evidence" value="ECO:0007669"/>
    <property type="project" value="UniProtKB-KW"/>
</dbReference>
<keyword evidence="4" id="KW-0378">Hydrolase</keyword>
<evidence type="ECO:0000256" key="6">
    <source>
        <dbReference type="ARBA" id="ARBA00022842"/>
    </source>
</evidence>
<reference evidence="7" key="1">
    <citation type="submission" date="2017-02" db="UniProtKB">
        <authorList>
            <consortium name="WormBaseParasite"/>
        </authorList>
    </citation>
    <scope>IDENTIFICATION</scope>
</reference>
<keyword evidence="6" id="KW-0460">Magnesium</keyword>
<keyword evidence="5" id="KW-0269">Exonuclease</keyword>
<dbReference type="PANTHER" id="PTHR13058">
    <property type="entry name" value="THREE PRIME REPAIR EXONUCLEASE 1, 2"/>
    <property type="match status" value="1"/>
</dbReference>
<proteinExistence type="predicted"/>